<accession>A0A1V6SK74</accession>
<feature type="compositionally biased region" description="Basic and acidic residues" evidence="1">
    <location>
        <begin position="1268"/>
        <end position="1281"/>
    </location>
</feature>
<dbReference type="Pfam" id="PF12520">
    <property type="entry name" value="DUF3723"/>
    <property type="match status" value="1"/>
</dbReference>
<organism evidence="2 3">
    <name type="scientific">Penicillium steckii</name>
    <dbReference type="NCBI Taxonomy" id="303698"/>
    <lineage>
        <taxon>Eukaryota</taxon>
        <taxon>Fungi</taxon>
        <taxon>Dikarya</taxon>
        <taxon>Ascomycota</taxon>
        <taxon>Pezizomycotina</taxon>
        <taxon>Eurotiomycetes</taxon>
        <taxon>Eurotiomycetidae</taxon>
        <taxon>Eurotiales</taxon>
        <taxon>Aspergillaceae</taxon>
        <taxon>Penicillium</taxon>
    </lineage>
</organism>
<dbReference type="InterPro" id="IPR022198">
    <property type="entry name" value="DUF3723"/>
</dbReference>
<feature type="compositionally biased region" description="Basic and acidic residues" evidence="1">
    <location>
        <begin position="1010"/>
        <end position="1021"/>
    </location>
</feature>
<feature type="region of interest" description="Disordered" evidence="1">
    <location>
        <begin position="585"/>
        <end position="710"/>
    </location>
</feature>
<comment type="caution">
    <text evidence="2">The sequence shown here is derived from an EMBL/GenBank/DDBJ whole genome shotgun (WGS) entry which is preliminary data.</text>
</comment>
<protein>
    <submittedName>
        <fullName evidence="2">Uncharacterized protein</fullName>
    </submittedName>
</protein>
<dbReference type="OrthoDB" id="4227485at2759"/>
<dbReference type="Proteomes" id="UP000191285">
    <property type="component" value="Unassembled WGS sequence"/>
</dbReference>
<feature type="compositionally biased region" description="Polar residues" evidence="1">
    <location>
        <begin position="865"/>
        <end position="878"/>
    </location>
</feature>
<feature type="compositionally biased region" description="Polar residues" evidence="1">
    <location>
        <begin position="695"/>
        <end position="710"/>
    </location>
</feature>
<feature type="region of interest" description="Disordered" evidence="1">
    <location>
        <begin position="499"/>
        <end position="526"/>
    </location>
</feature>
<feature type="compositionally biased region" description="Basic residues" evidence="1">
    <location>
        <begin position="597"/>
        <end position="611"/>
    </location>
</feature>
<gene>
    <name evidence="2" type="ORF">PENSTE_c040G03667</name>
</gene>
<feature type="compositionally biased region" description="Low complexity" evidence="1">
    <location>
        <begin position="661"/>
        <end position="678"/>
    </location>
</feature>
<name>A0A1V6SK74_9EURO</name>
<keyword evidence="3" id="KW-1185">Reference proteome</keyword>
<feature type="region of interest" description="Disordered" evidence="1">
    <location>
        <begin position="1082"/>
        <end position="1114"/>
    </location>
</feature>
<dbReference type="EMBL" id="MLKD01000040">
    <property type="protein sequence ID" value="OQE13973.1"/>
    <property type="molecule type" value="Genomic_DNA"/>
</dbReference>
<feature type="region of interest" description="Disordered" evidence="1">
    <location>
        <begin position="1009"/>
        <end position="1028"/>
    </location>
</feature>
<reference evidence="3" key="1">
    <citation type="journal article" date="2017" name="Nat. Microbiol.">
        <title>Global analysis of biosynthetic gene clusters reveals vast potential of secondary metabolite production in Penicillium species.</title>
        <authorList>
            <person name="Nielsen J.C."/>
            <person name="Grijseels S."/>
            <person name="Prigent S."/>
            <person name="Ji B."/>
            <person name="Dainat J."/>
            <person name="Nielsen K.F."/>
            <person name="Frisvad J.C."/>
            <person name="Workman M."/>
            <person name="Nielsen J."/>
        </authorList>
    </citation>
    <scope>NUCLEOTIDE SEQUENCE [LARGE SCALE GENOMIC DNA]</scope>
    <source>
        <strain evidence="3">IBT 24891</strain>
    </source>
</reference>
<feature type="region of interest" description="Disordered" evidence="1">
    <location>
        <begin position="782"/>
        <end position="831"/>
    </location>
</feature>
<evidence type="ECO:0000313" key="2">
    <source>
        <dbReference type="EMBL" id="OQE13973.1"/>
    </source>
</evidence>
<feature type="compositionally biased region" description="Polar residues" evidence="1">
    <location>
        <begin position="1098"/>
        <end position="1107"/>
    </location>
</feature>
<feature type="region of interest" description="Disordered" evidence="1">
    <location>
        <begin position="854"/>
        <end position="918"/>
    </location>
</feature>
<feature type="region of interest" description="Disordered" evidence="1">
    <location>
        <begin position="1268"/>
        <end position="1288"/>
    </location>
</feature>
<evidence type="ECO:0000313" key="3">
    <source>
        <dbReference type="Proteomes" id="UP000191285"/>
    </source>
</evidence>
<feature type="compositionally biased region" description="Polar residues" evidence="1">
    <location>
        <begin position="637"/>
        <end position="652"/>
    </location>
</feature>
<evidence type="ECO:0000256" key="1">
    <source>
        <dbReference type="SAM" id="MobiDB-lite"/>
    </source>
</evidence>
<feature type="compositionally biased region" description="Basic and acidic residues" evidence="1">
    <location>
        <begin position="791"/>
        <end position="825"/>
    </location>
</feature>
<feature type="compositionally biased region" description="Basic and acidic residues" evidence="1">
    <location>
        <begin position="879"/>
        <end position="892"/>
    </location>
</feature>
<proteinExistence type="predicted"/>
<sequence length="1333" mass="151381">MQPHMYTDYEAQVATESNEKYQGTARVNLKHISPHTEICRSLDLKNVTRLCKIFNREGCQRLEVANHITAVVSSRDFDTALRKSRVSKVQLMTTHSNQYPFLRFSPGQVRCLHGQHRLKAGEEFLSEYDQWWAVDLYLDDISLSLQTTLVEEYGNEKKPTDGEVYRKIRQYQHSANAHFEKRWKARLDADKLKRFRQLDSHEEVRAAMDSLLSLPGLLEHGMKFSSVARALAIGCNEELVNGLKDLYDYWASLCKHKQARMLRLDPRTVQCLQLLAPGISERDETTAKGLVLGGEAFSNFSMKERTSIWKRMKAKKRIIPSLDSFFQDTWYLESCANCIKRLIPPTKFQPTLRRAMQHAFSLPYSGVSEFLIQVSETEFRSYLLPEVDPAEVAYRQIWLYAMRHYLKMPKEPQKKDQVVKDWQMADQKTLFEFASLAHKLGYKSEKINALLKESPDKQIAREALLKARKPHLFTFNNNEFESLVERVVQCFELASPQSSESQAVTTHQREAPLKTRRGKPQPQDQKGDRRFLFLNHFHYPASSTPQKVTSLFVRQSVYFKFFPGQNIVFEAEGTARSASPLFVPLHEQMPSASPATRVKKTHRERRNRHERRKQETQTMNRLEKQKKRNARKKEVSRNNLQELSTISPNTMHNRAGEEYQSSTMDECDSSSSDTPSEMSLERSEETEIPPDNEATDSLSGNAHIEGNSNPIDAEMEDIESDSTMKSNLSDIDTQRSQIMGNASEMEVEAEQLRDPSPQDVAIEEQPNGIDAWDVIGVEQRFRKSSMSKRNTQRERPLSHAESEKGSQRSRSPFEAHVKASGRGEESPYIQNRRKLRQRSFFEENQKSLEREIHELTAPNNRLLRQDSTTRQTDSYLESQTKELPNEAGKEAPEAPLTTSAKIFTPPSESLEGAEDGDAEKRAKLEGIQPTMANDVSARADNLQHESLHSNTEEDQLASQGIEISPQKGFEHKSRRDGVIFKQSASGQALMPPGLKNFENSLESTHNRLSRSIDEQEQKITSEETVESQGIEKPGVAIGIDGQKTNELMHREIQHSTSQKRPLGFLGYSKEYTYPREGKVRAKAKLKKSRETRVDFQDFTDNNGSSPMGSEEPRDVKIPGKVLQKFPNSASQPAREVINEKGGEKSAPTKGVCDKSFTSGPQHTSAHGASRIPITFRGRNDRGEWKEIIHQEMVDPSNPESVETFAKKEAREQEATFYDRNLRQIAPAKCFEAAVADGMNTIFVSFGRNLAVNQETMESVSHALLGKNHEEGQSSDDRKPPVDGRAAQLADNPGIVGQLGCSTVNWRLGPIFFQFRSSSSTAVVFIPGFPGLSL</sequence>
<dbReference type="STRING" id="303698.A0A1V6SK74"/>